<comment type="subunit">
    <text evidence="5">Part of the ribosomal stalk of the 50S ribosomal subunit. The N-terminus interacts with L11 and the large rRNA to form the base of the stalk. The C-terminus forms an elongated spine to which L12 dimers bind in a sequential fashion forming a multimeric L10(L12)X complex.</text>
</comment>
<dbReference type="Pfam" id="PF00466">
    <property type="entry name" value="Ribosomal_L10"/>
    <property type="match status" value="1"/>
</dbReference>
<dbReference type="PANTHER" id="PTHR11560">
    <property type="entry name" value="39S RIBOSOMAL PROTEIN L10, MITOCHONDRIAL"/>
    <property type="match status" value="1"/>
</dbReference>
<dbReference type="GO" id="GO:0006412">
    <property type="term" value="P:translation"/>
    <property type="evidence" value="ECO:0007669"/>
    <property type="project" value="UniProtKB-UniRule"/>
</dbReference>
<dbReference type="CDD" id="cd05797">
    <property type="entry name" value="Ribosomal_L10"/>
    <property type="match status" value="1"/>
</dbReference>
<comment type="similarity">
    <text evidence="1 5">Belongs to the universal ribosomal protein uL10 family.</text>
</comment>
<dbReference type="Gene3D" id="6.10.250.290">
    <property type="match status" value="1"/>
</dbReference>
<evidence type="ECO:0000256" key="2">
    <source>
        <dbReference type="ARBA" id="ARBA00022980"/>
    </source>
</evidence>
<keyword evidence="5" id="KW-0699">rRNA-binding</keyword>
<evidence type="ECO:0000256" key="5">
    <source>
        <dbReference type="HAMAP-Rule" id="MF_00362"/>
    </source>
</evidence>
<dbReference type="GO" id="GO:0070180">
    <property type="term" value="F:large ribosomal subunit rRNA binding"/>
    <property type="evidence" value="ECO:0007669"/>
    <property type="project" value="UniProtKB-UniRule"/>
</dbReference>
<keyword evidence="3 5" id="KW-0687">Ribonucleoprotein</keyword>
<dbReference type="InterPro" id="IPR022973">
    <property type="entry name" value="Ribosomal_uL10_bac"/>
</dbReference>
<name>A0A0H4TP13_9BACT</name>
<dbReference type="AlphaFoldDB" id="A0A0H4TP13"/>
<protein>
    <recommendedName>
        <fullName evidence="4 5">Large ribosomal subunit protein uL10</fullName>
    </recommendedName>
</protein>
<evidence type="ECO:0000256" key="4">
    <source>
        <dbReference type="ARBA" id="ARBA00035202"/>
    </source>
</evidence>
<organism evidence="6">
    <name type="scientific">uncultured Parcubacteria bacterium Rifle_16ft_4_minimus_37647</name>
    <dbReference type="NCBI Taxonomy" id="1665140"/>
    <lineage>
        <taxon>Bacteria</taxon>
        <taxon>Candidatus Parcubacteria</taxon>
        <taxon>environmental samples</taxon>
    </lineage>
</organism>
<dbReference type="Gene3D" id="3.30.70.1730">
    <property type="match status" value="1"/>
</dbReference>
<dbReference type="EMBL" id="KT007000">
    <property type="protein sequence ID" value="AKQ02424.1"/>
    <property type="molecule type" value="Genomic_DNA"/>
</dbReference>
<comment type="function">
    <text evidence="5">Forms part of the ribosomal stalk, playing a central role in the interaction of the ribosome with GTP-bound translation factors.</text>
</comment>
<gene>
    <name evidence="5" type="primary">rplJ</name>
</gene>
<accession>A0A0H4TP13</accession>
<dbReference type="HAMAP" id="MF_00362">
    <property type="entry name" value="Ribosomal_uL10"/>
    <property type="match status" value="1"/>
</dbReference>
<proteinExistence type="inferred from homology"/>
<dbReference type="GO" id="GO:1990904">
    <property type="term" value="C:ribonucleoprotein complex"/>
    <property type="evidence" value="ECO:0007669"/>
    <property type="project" value="UniProtKB-KW"/>
</dbReference>
<dbReference type="NCBIfam" id="NF000955">
    <property type="entry name" value="PRK00099.1-1"/>
    <property type="match status" value="1"/>
</dbReference>
<dbReference type="InterPro" id="IPR043141">
    <property type="entry name" value="Ribosomal_uL10-like_sf"/>
</dbReference>
<dbReference type="GO" id="GO:0005840">
    <property type="term" value="C:ribosome"/>
    <property type="evidence" value="ECO:0007669"/>
    <property type="project" value="UniProtKB-KW"/>
</dbReference>
<dbReference type="InterPro" id="IPR047865">
    <property type="entry name" value="Ribosomal_uL10_bac_type"/>
</dbReference>
<evidence type="ECO:0000313" key="6">
    <source>
        <dbReference type="EMBL" id="AKQ02424.1"/>
    </source>
</evidence>
<keyword evidence="5" id="KW-0694">RNA-binding</keyword>
<dbReference type="InterPro" id="IPR001790">
    <property type="entry name" value="Ribosomal_uL10"/>
</dbReference>
<evidence type="ECO:0000256" key="3">
    <source>
        <dbReference type="ARBA" id="ARBA00023274"/>
    </source>
</evidence>
<evidence type="ECO:0000256" key="1">
    <source>
        <dbReference type="ARBA" id="ARBA00008889"/>
    </source>
</evidence>
<reference evidence="6" key="1">
    <citation type="journal article" date="2015" name="ISME J.">
        <title>Aquifer environment selects for microbial species cohorts in sediment and groundwater.</title>
        <authorList>
            <person name="Hug L.A."/>
            <person name="Thomas B.C."/>
            <person name="Brown C.T."/>
            <person name="Frischkorn K.R."/>
            <person name="Williams K.H."/>
            <person name="Tringe S.G."/>
            <person name="Banfield J.F."/>
        </authorList>
    </citation>
    <scope>NUCLEOTIDE SEQUENCE</scope>
</reference>
<sequence length="162" mass="17590">MAITRVQKENIVEEGKKDLQESGVVLFTDYKGTSVSDLGILRTTLKEANAKMKVIKKRLLKIILNDSGVNFDPTGLEGQVAAVFARGDVTDIAGPIYNFAKTHEGFAILGGVNVREKVEIPLDLIIRIGTLPSREVLIAQLVGTIAAPLRGLMYVLKGKSEK</sequence>
<dbReference type="SUPFAM" id="SSF160369">
    <property type="entry name" value="Ribosomal protein L10-like"/>
    <property type="match status" value="1"/>
</dbReference>
<keyword evidence="2 5" id="KW-0689">Ribosomal protein</keyword>